<evidence type="ECO:0000313" key="5">
    <source>
        <dbReference type="EMBL" id="SPQ97607.1"/>
    </source>
</evidence>
<dbReference type="PROSITE" id="PS51808">
    <property type="entry name" value="CHCH"/>
    <property type="match status" value="1"/>
</dbReference>
<keyword evidence="2" id="KW-1015">Disulfide bond</keyword>
<geneLocation type="mitochondrion" evidence="5"/>
<sequence>MSSTLTKMEEEIARKNMYADARKRCDDAIRTFATCAAERSISVVWACRQLNKDMNECLHQYTTDEELEKWKEQYAAKKKSAGVASNKFSV</sequence>
<evidence type="ECO:0000313" key="7">
    <source>
        <dbReference type="Proteomes" id="UP000290189"/>
    </source>
</evidence>
<name>A0A0G4IQ16_PLABS</name>
<protein>
    <recommendedName>
        <fullName evidence="3">COX assembly mitochondrial protein</fullName>
    </recommendedName>
</protein>
<dbReference type="STRING" id="37360.A0A0G4IQ16"/>
<dbReference type="InterPro" id="IPR013892">
    <property type="entry name" value="Cyt_c_biogenesis_Cmc1-like"/>
</dbReference>
<gene>
    <name evidence="4" type="ORF">PBRA_000645</name>
    <name evidence="5" type="ORF">PLBR_LOCUS4822</name>
</gene>
<proteinExistence type="inferred from homology"/>
<evidence type="ECO:0000313" key="6">
    <source>
        <dbReference type="Proteomes" id="UP000039324"/>
    </source>
</evidence>
<evidence type="ECO:0000256" key="1">
    <source>
        <dbReference type="ARBA" id="ARBA00007347"/>
    </source>
</evidence>
<reference evidence="5 7" key="2">
    <citation type="submission" date="2018-03" db="EMBL/GenBank/DDBJ databases">
        <authorList>
            <person name="Fogelqvist J."/>
        </authorList>
    </citation>
    <scope>NUCLEOTIDE SEQUENCE [LARGE SCALE GENOMIC DNA]</scope>
</reference>
<evidence type="ECO:0000313" key="4">
    <source>
        <dbReference type="EMBL" id="CEO97300.1"/>
    </source>
</evidence>
<dbReference type="EMBL" id="OVEO01000008">
    <property type="protein sequence ID" value="SPQ97607.1"/>
    <property type="molecule type" value="Genomic_DNA"/>
</dbReference>
<dbReference type="OMA" id="MLQQDGK"/>
<dbReference type="Proteomes" id="UP000290189">
    <property type="component" value="Unassembled WGS sequence"/>
</dbReference>
<dbReference type="AlphaFoldDB" id="A0A0G4IQ16"/>
<dbReference type="Pfam" id="PF08583">
    <property type="entry name" value="Cmc1"/>
    <property type="match status" value="1"/>
</dbReference>
<accession>A0A0G4IQ16</accession>
<keyword evidence="3 5" id="KW-0496">Mitochondrion</keyword>
<dbReference type="GO" id="GO:0005739">
    <property type="term" value="C:mitochondrion"/>
    <property type="evidence" value="ECO:0007669"/>
    <property type="project" value="UniProtKB-SubCell"/>
</dbReference>
<evidence type="ECO:0000256" key="2">
    <source>
        <dbReference type="ARBA" id="ARBA00023157"/>
    </source>
</evidence>
<keyword evidence="6" id="KW-1185">Reference proteome</keyword>
<reference evidence="4 6" key="1">
    <citation type="submission" date="2015-02" db="EMBL/GenBank/DDBJ databases">
        <authorList>
            <person name="Chooi Y.-H."/>
        </authorList>
    </citation>
    <scope>NUCLEOTIDE SEQUENCE [LARGE SCALE GENOMIC DNA]</scope>
    <source>
        <strain evidence="4">E3</strain>
    </source>
</reference>
<organism evidence="4 6">
    <name type="scientific">Plasmodiophora brassicae</name>
    <name type="common">Clubroot disease agent</name>
    <dbReference type="NCBI Taxonomy" id="37360"/>
    <lineage>
        <taxon>Eukaryota</taxon>
        <taxon>Sar</taxon>
        <taxon>Rhizaria</taxon>
        <taxon>Endomyxa</taxon>
        <taxon>Phytomyxea</taxon>
        <taxon>Plasmodiophorida</taxon>
        <taxon>Plasmodiophoridae</taxon>
        <taxon>Plasmodiophora</taxon>
    </lineage>
</organism>
<evidence type="ECO:0000256" key="3">
    <source>
        <dbReference type="RuleBase" id="RU364104"/>
    </source>
</evidence>
<dbReference type="PANTHER" id="PTHR22977">
    <property type="entry name" value="COX ASSEMBLY MITOCHONDRIAL PROTEIN"/>
    <property type="match status" value="1"/>
</dbReference>
<dbReference type="Proteomes" id="UP000039324">
    <property type="component" value="Unassembled WGS sequence"/>
</dbReference>
<comment type="subcellular location">
    <subcellularLocation>
        <location evidence="3">Mitochondrion</location>
    </subcellularLocation>
</comment>
<dbReference type="OrthoDB" id="6224010at2759"/>
<dbReference type="PANTHER" id="PTHR22977:SF5">
    <property type="entry name" value="COX ASSEMBLY MITOCHONDRIAL PROTEIN HOMOLOG"/>
    <property type="match status" value="1"/>
</dbReference>
<dbReference type="EMBL" id="CDSF01000079">
    <property type="protein sequence ID" value="CEO97300.1"/>
    <property type="molecule type" value="Genomic_DNA"/>
</dbReference>
<comment type="similarity">
    <text evidence="1 3">Belongs to the CMC family.</text>
</comment>